<evidence type="ECO:0000313" key="3">
    <source>
        <dbReference type="Proteomes" id="UP000799423"/>
    </source>
</evidence>
<organism evidence="2 3">
    <name type="scientific">Plenodomus tracheiphilus IPT5</name>
    <dbReference type="NCBI Taxonomy" id="1408161"/>
    <lineage>
        <taxon>Eukaryota</taxon>
        <taxon>Fungi</taxon>
        <taxon>Dikarya</taxon>
        <taxon>Ascomycota</taxon>
        <taxon>Pezizomycotina</taxon>
        <taxon>Dothideomycetes</taxon>
        <taxon>Pleosporomycetidae</taxon>
        <taxon>Pleosporales</taxon>
        <taxon>Pleosporineae</taxon>
        <taxon>Leptosphaeriaceae</taxon>
        <taxon>Plenodomus</taxon>
    </lineage>
</organism>
<protein>
    <submittedName>
        <fullName evidence="2">Uncharacterized protein</fullName>
    </submittedName>
</protein>
<dbReference type="OrthoDB" id="3686891at2759"/>
<sequence>MNQPPRSAEPAPRLNDYHLSSPSADAQDTRKTPEELTKAAIHNTSAFGTLHSDAFGQLCRFANDCSHPYGPNLTLDAQGNPTNNPKAPETTSPFVDTNDSNPRCVVGNYAATSSPGGWDRSARGEIQQLRESPAEPHNMHHRSTSFTPSTLAPMHSSTYPGSRHSSAPPQAAGYSKYDPFRNRFDGSETAKEFRHTSMRFERTPCKPPHEDPTIAEVEGDRRRHVERIYNAMTRGDIARDNEGSTAMKRWVYDANYPSALVEAYAHKVFDAMLEQVKLGFRGWTQNDYVVDERKGEDDDRDVDCTGRLDNIISALEHEKSICENVMSSSNQIRMFVNAPKAYSKRKDQNRVGNGKRPNAKGLVAGSSGSPAKRRRTGGHARNRSSTLSELPSSRGTTPQEPQDISGLPYYTPRLQQGGIVSPPPSITYQSLAPALHPPGSQTQSSSLGHLQGNSRLTSAPSTISPIPRMAPMTPVLPSPLTSSPNQLHSHLLTPVISDAPSSTGNWHHDDIFQRPAQIHIPPPERVDSPLFNGVGDWSLRGLPYAGDLHSANLFTQHPEAGVCLADVETKPSNQDGDTSGHGYFTTFWHQQQGVQEIPFDHPPLNQTH</sequence>
<dbReference type="Proteomes" id="UP000799423">
    <property type="component" value="Unassembled WGS sequence"/>
</dbReference>
<evidence type="ECO:0000256" key="1">
    <source>
        <dbReference type="SAM" id="MobiDB-lite"/>
    </source>
</evidence>
<feature type="compositionally biased region" description="Polar residues" evidence="1">
    <location>
        <begin position="144"/>
        <end position="168"/>
    </location>
</feature>
<dbReference type="AlphaFoldDB" id="A0A6A7AQB0"/>
<name>A0A6A7AQB0_9PLEO</name>
<feature type="region of interest" description="Disordered" evidence="1">
    <location>
        <begin position="1"/>
        <end position="33"/>
    </location>
</feature>
<feature type="compositionally biased region" description="Polar residues" evidence="1">
    <location>
        <begin position="383"/>
        <end position="402"/>
    </location>
</feature>
<gene>
    <name evidence="2" type="ORF">T440DRAFT_460287</name>
</gene>
<feature type="region of interest" description="Disordered" evidence="1">
    <location>
        <begin position="73"/>
        <end position="101"/>
    </location>
</feature>
<feature type="compositionally biased region" description="Polar residues" evidence="1">
    <location>
        <begin position="439"/>
        <end position="464"/>
    </location>
</feature>
<evidence type="ECO:0000313" key="2">
    <source>
        <dbReference type="EMBL" id="KAF2845486.1"/>
    </source>
</evidence>
<reference evidence="2" key="1">
    <citation type="submission" date="2020-01" db="EMBL/GenBank/DDBJ databases">
        <authorList>
            <consortium name="DOE Joint Genome Institute"/>
            <person name="Haridas S."/>
            <person name="Albert R."/>
            <person name="Binder M."/>
            <person name="Bloem J."/>
            <person name="Labutti K."/>
            <person name="Salamov A."/>
            <person name="Andreopoulos B."/>
            <person name="Baker S.E."/>
            <person name="Barry K."/>
            <person name="Bills G."/>
            <person name="Bluhm B.H."/>
            <person name="Cannon C."/>
            <person name="Castanera R."/>
            <person name="Culley D.E."/>
            <person name="Daum C."/>
            <person name="Ezra D."/>
            <person name="Gonzalez J.B."/>
            <person name="Henrissat B."/>
            <person name="Kuo A."/>
            <person name="Liang C."/>
            <person name="Lipzen A."/>
            <person name="Lutzoni F."/>
            <person name="Magnuson J."/>
            <person name="Mondo S."/>
            <person name="Nolan M."/>
            <person name="Ohm R."/>
            <person name="Pangilinan J."/>
            <person name="Park H.-J."/>
            <person name="Ramirez L."/>
            <person name="Alfaro M."/>
            <person name="Sun H."/>
            <person name="Tritt A."/>
            <person name="Yoshinaga Y."/>
            <person name="Zwiers L.-H."/>
            <person name="Turgeon B.G."/>
            <person name="Goodwin S.B."/>
            <person name="Spatafora J.W."/>
            <person name="Crous P.W."/>
            <person name="Grigoriev I.V."/>
        </authorList>
    </citation>
    <scope>NUCLEOTIDE SEQUENCE</scope>
    <source>
        <strain evidence="2">IPT5</strain>
    </source>
</reference>
<feature type="region of interest" description="Disordered" evidence="1">
    <location>
        <begin position="338"/>
        <end position="468"/>
    </location>
</feature>
<feature type="compositionally biased region" description="Polar residues" evidence="1">
    <location>
        <begin position="75"/>
        <end position="101"/>
    </location>
</feature>
<dbReference type="EMBL" id="MU006346">
    <property type="protein sequence ID" value="KAF2845486.1"/>
    <property type="molecule type" value="Genomic_DNA"/>
</dbReference>
<proteinExistence type="predicted"/>
<feature type="region of interest" description="Disordered" evidence="1">
    <location>
        <begin position="132"/>
        <end position="174"/>
    </location>
</feature>
<accession>A0A6A7AQB0</accession>
<keyword evidence="3" id="KW-1185">Reference proteome</keyword>
<feature type="compositionally biased region" description="Basic residues" evidence="1">
    <location>
        <begin position="371"/>
        <end position="382"/>
    </location>
</feature>